<dbReference type="KEGG" id="cad:Curi_c22140"/>
<dbReference type="GO" id="GO:0003677">
    <property type="term" value="F:DNA binding"/>
    <property type="evidence" value="ECO:0007669"/>
    <property type="project" value="InterPro"/>
</dbReference>
<dbReference type="AlphaFoldDB" id="K0B275"/>
<evidence type="ECO:0000313" key="3">
    <source>
        <dbReference type="Proteomes" id="UP000006094"/>
    </source>
</evidence>
<sequence>MKERLLMLRKDLKLNQHDFGSRIEMSKASISALEKGLRDITDRTVKLICTEFSINEDWLRYGKGEMFIQADTFSLDDYAKQNNLSDLELDIVKAYINLNSDIRKDIITSLKAVFDNHSEIAVIKDEESDINKELEAYRLELEAEQRGRRKNENLT</sequence>
<evidence type="ECO:0000259" key="1">
    <source>
        <dbReference type="PROSITE" id="PS50943"/>
    </source>
</evidence>
<dbReference type="SMART" id="SM00530">
    <property type="entry name" value="HTH_XRE"/>
    <property type="match status" value="1"/>
</dbReference>
<dbReference type="Pfam" id="PF01381">
    <property type="entry name" value="HTH_3"/>
    <property type="match status" value="1"/>
</dbReference>
<dbReference type="InterPro" id="IPR001387">
    <property type="entry name" value="Cro/C1-type_HTH"/>
</dbReference>
<dbReference type="RefSeq" id="WP_014968353.1">
    <property type="nucleotide sequence ID" value="NC_018664.1"/>
</dbReference>
<dbReference type="EMBL" id="CP003326">
    <property type="protein sequence ID" value="AFS79217.1"/>
    <property type="molecule type" value="Genomic_DNA"/>
</dbReference>
<feature type="domain" description="HTH cro/C1-type" evidence="1">
    <location>
        <begin position="5"/>
        <end position="59"/>
    </location>
</feature>
<dbReference type="Gene3D" id="1.10.260.40">
    <property type="entry name" value="lambda repressor-like DNA-binding domains"/>
    <property type="match status" value="1"/>
</dbReference>
<accession>K0B275</accession>
<keyword evidence="3" id="KW-1185">Reference proteome</keyword>
<dbReference type="Proteomes" id="UP000006094">
    <property type="component" value="Chromosome"/>
</dbReference>
<protein>
    <submittedName>
        <fullName evidence="2">Transcriptional regulator</fullName>
    </submittedName>
</protein>
<dbReference type="CDD" id="cd00093">
    <property type="entry name" value="HTH_XRE"/>
    <property type="match status" value="1"/>
</dbReference>
<dbReference type="eggNOG" id="COG1396">
    <property type="taxonomic scope" value="Bacteria"/>
</dbReference>
<dbReference type="PROSITE" id="PS50943">
    <property type="entry name" value="HTH_CROC1"/>
    <property type="match status" value="1"/>
</dbReference>
<evidence type="ECO:0000313" key="2">
    <source>
        <dbReference type="EMBL" id="AFS79217.1"/>
    </source>
</evidence>
<proteinExistence type="predicted"/>
<reference evidence="2 3" key="1">
    <citation type="journal article" date="2012" name="PLoS ONE">
        <title>The purine-utilizing bacterium Clostridium acidurici 9a: a genome-guided metabolic reconsideration.</title>
        <authorList>
            <person name="Hartwich K."/>
            <person name="Poehlein A."/>
            <person name="Daniel R."/>
        </authorList>
    </citation>
    <scope>NUCLEOTIDE SEQUENCE [LARGE SCALE GENOMIC DNA]</scope>
    <source>
        <strain evidence="3">ATCC 7906 / DSM 604 / BCRC 14475 / CIP 104303 / KCTC 5404 / NCIMB 10678 / 9a</strain>
    </source>
</reference>
<dbReference type="HOGENOM" id="CLU_066192_5_0_9"/>
<name>K0B275_GOTA9</name>
<dbReference type="SUPFAM" id="SSF47413">
    <property type="entry name" value="lambda repressor-like DNA-binding domains"/>
    <property type="match status" value="1"/>
</dbReference>
<dbReference type="InterPro" id="IPR010982">
    <property type="entry name" value="Lambda_DNA-bd_dom_sf"/>
</dbReference>
<gene>
    <name evidence="2" type="ordered locus">Curi_c22140</name>
</gene>
<organism evidence="2 3">
    <name type="scientific">Gottschalkia acidurici (strain ATCC 7906 / DSM 604 / BCRC 14475 / CIP 104303 / KCTC 5404 / NCIMB 10678 / 9a)</name>
    <name type="common">Clostridium acidurici</name>
    <dbReference type="NCBI Taxonomy" id="1128398"/>
    <lineage>
        <taxon>Bacteria</taxon>
        <taxon>Bacillati</taxon>
        <taxon>Bacillota</taxon>
        <taxon>Tissierellia</taxon>
        <taxon>Tissierellales</taxon>
        <taxon>Gottschalkiaceae</taxon>
        <taxon>Gottschalkia</taxon>
    </lineage>
</organism>